<organism evidence="1 2">
    <name type="scientific">Chitinophaga agrisoli</name>
    <dbReference type="NCBI Taxonomy" id="2607653"/>
    <lineage>
        <taxon>Bacteria</taxon>
        <taxon>Pseudomonadati</taxon>
        <taxon>Bacteroidota</taxon>
        <taxon>Chitinophagia</taxon>
        <taxon>Chitinophagales</taxon>
        <taxon>Chitinophagaceae</taxon>
        <taxon>Chitinophaga</taxon>
    </lineage>
</organism>
<keyword evidence="2" id="KW-1185">Reference proteome</keyword>
<sequence length="59" mass="6821">MNENDIAYKRALESAQNALKKKVTKEEALSSFMRAGILDKNGNFTEPYKELAKVFKFHR</sequence>
<evidence type="ECO:0000313" key="2">
    <source>
        <dbReference type="Proteomes" id="UP000324611"/>
    </source>
</evidence>
<proteinExistence type="predicted"/>
<comment type="caution">
    <text evidence="1">The sequence shown here is derived from an EMBL/GenBank/DDBJ whole genome shotgun (WGS) entry which is preliminary data.</text>
</comment>
<dbReference type="Proteomes" id="UP000324611">
    <property type="component" value="Unassembled WGS sequence"/>
</dbReference>
<protein>
    <submittedName>
        <fullName evidence="1">Uncharacterized protein</fullName>
    </submittedName>
</protein>
<reference evidence="1 2" key="2">
    <citation type="submission" date="2019-09" db="EMBL/GenBank/DDBJ databases">
        <authorList>
            <person name="Jin C."/>
        </authorList>
    </citation>
    <scope>NUCLEOTIDE SEQUENCE [LARGE SCALE GENOMIC DNA]</scope>
    <source>
        <strain evidence="1 2">BN140078</strain>
    </source>
</reference>
<gene>
    <name evidence="1" type="ORF">F0L74_15825</name>
</gene>
<dbReference type="AlphaFoldDB" id="A0A5B2VRW8"/>
<dbReference type="EMBL" id="VUOC01000003">
    <property type="protein sequence ID" value="KAA2241370.1"/>
    <property type="molecule type" value="Genomic_DNA"/>
</dbReference>
<name>A0A5B2VRW8_9BACT</name>
<accession>A0A5B2VRW8</accession>
<dbReference type="RefSeq" id="WP_149838885.1">
    <property type="nucleotide sequence ID" value="NZ_VUOC01000003.1"/>
</dbReference>
<reference evidence="1 2" key="1">
    <citation type="submission" date="2019-09" db="EMBL/GenBank/DDBJ databases">
        <title>Chitinophaga ginsengihumi sp. nov., isolated from soil of ginseng rhizosphere.</title>
        <authorList>
            <person name="Lee J."/>
        </authorList>
    </citation>
    <scope>NUCLEOTIDE SEQUENCE [LARGE SCALE GENOMIC DNA]</scope>
    <source>
        <strain evidence="1 2">BN140078</strain>
    </source>
</reference>
<evidence type="ECO:0000313" key="1">
    <source>
        <dbReference type="EMBL" id="KAA2241370.1"/>
    </source>
</evidence>